<evidence type="ECO:0000259" key="3">
    <source>
        <dbReference type="Pfam" id="PF13305"/>
    </source>
</evidence>
<evidence type="ECO:0000313" key="4">
    <source>
        <dbReference type="EMBL" id="QDH16681.1"/>
    </source>
</evidence>
<name>A0A4Y6UJW1_9PROT</name>
<protein>
    <submittedName>
        <fullName evidence="4">TetR/AcrR family transcriptional regulator</fullName>
    </submittedName>
</protein>
<dbReference type="AlphaFoldDB" id="A0A4Y6UJW1"/>
<sequence length="195" mass="21937">MGRKGRDPNELKLLITDAAESIITEQGLKACTARAITSRAKCALGSLSYLFNGLEAVILAVNARTLQEMGAYMFKQAESIHHKTTQNRLEALALAYFRYARDHLNRWDALFALRLEAHEELPPDYLSLRDNLITRITTLFSSDLKTTLPPDEAAILARTMYEAVHGIVILGLDRRLGGSHDDVEYRIKTLIQRIV</sequence>
<keyword evidence="5" id="KW-1185">Reference proteome</keyword>
<proteinExistence type="predicted"/>
<evidence type="ECO:0000256" key="2">
    <source>
        <dbReference type="ARBA" id="ARBA00023163"/>
    </source>
</evidence>
<dbReference type="InterPro" id="IPR009057">
    <property type="entry name" value="Homeodomain-like_sf"/>
</dbReference>
<feature type="domain" description="HTH-type transcriptional regulator MT1864/Rv1816-like C-terminal" evidence="3">
    <location>
        <begin position="89"/>
        <end position="191"/>
    </location>
</feature>
<dbReference type="EMBL" id="CP038141">
    <property type="protein sequence ID" value="QDH16681.1"/>
    <property type="molecule type" value="Genomic_DNA"/>
</dbReference>
<dbReference type="KEGG" id="ssam:E3D00_03145"/>
<dbReference type="RefSeq" id="WP_141459871.1">
    <property type="nucleotide sequence ID" value="NZ_CP038141.1"/>
</dbReference>
<gene>
    <name evidence="4" type="ORF">E3D00_03145</name>
</gene>
<dbReference type="Proteomes" id="UP000316313">
    <property type="component" value="Chromosome"/>
</dbReference>
<dbReference type="Pfam" id="PF13305">
    <property type="entry name" value="TetR_C_33"/>
    <property type="match status" value="1"/>
</dbReference>
<evidence type="ECO:0000313" key="5">
    <source>
        <dbReference type="Proteomes" id="UP000316313"/>
    </source>
</evidence>
<dbReference type="InterPro" id="IPR036271">
    <property type="entry name" value="Tet_transcr_reg_TetR-rel_C_sf"/>
</dbReference>
<dbReference type="Gene3D" id="1.10.357.10">
    <property type="entry name" value="Tetracycline Repressor, domain 2"/>
    <property type="match status" value="1"/>
</dbReference>
<dbReference type="SUPFAM" id="SSF46689">
    <property type="entry name" value="Homeodomain-like"/>
    <property type="match status" value="1"/>
</dbReference>
<dbReference type="OrthoDB" id="7223515at2"/>
<reference evidence="4 5" key="1">
    <citation type="submission" date="2019-03" db="EMBL/GenBank/DDBJ databases">
        <title>The complete genome sequence of Swingsia samuiensis NBRC107927(T).</title>
        <authorList>
            <person name="Chua K.-O."/>
            <person name="Chan K.-G."/>
            <person name="See-Too W.-S."/>
        </authorList>
    </citation>
    <scope>NUCLEOTIDE SEQUENCE [LARGE SCALE GENOMIC DNA]</scope>
    <source>
        <strain evidence="4 5">AH83</strain>
    </source>
</reference>
<organism evidence="4 5">
    <name type="scientific">Swingsia samuiensis</name>
    <dbReference type="NCBI Taxonomy" id="1293412"/>
    <lineage>
        <taxon>Bacteria</taxon>
        <taxon>Pseudomonadati</taxon>
        <taxon>Pseudomonadota</taxon>
        <taxon>Alphaproteobacteria</taxon>
        <taxon>Acetobacterales</taxon>
        <taxon>Acetobacteraceae</taxon>
        <taxon>Swingsia</taxon>
    </lineage>
</organism>
<evidence type="ECO:0000256" key="1">
    <source>
        <dbReference type="ARBA" id="ARBA00023015"/>
    </source>
</evidence>
<accession>A0A4Y6UJW1</accession>
<dbReference type="SUPFAM" id="SSF48498">
    <property type="entry name" value="Tetracyclin repressor-like, C-terminal domain"/>
    <property type="match status" value="1"/>
</dbReference>
<keyword evidence="1" id="KW-0805">Transcription regulation</keyword>
<dbReference type="InterPro" id="IPR025996">
    <property type="entry name" value="MT1864/Rv1816-like_C"/>
</dbReference>
<keyword evidence="2" id="KW-0804">Transcription</keyword>